<name>A0AAF3FF06_9BILA</name>
<keyword evidence="4" id="KW-0472">Membrane</keyword>
<evidence type="ECO:0000256" key="5">
    <source>
        <dbReference type="ARBA" id="ARBA00023157"/>
    </source>
</evidence>
<dbReference type="SUPFAM" id="SSF51011">
    <property type="entry name" value="Glycosyl hydrolase domain"/>
    <property type="match status" value="1"/>
</dbReference>
<evidence type="ECO:0000313" key="13">
    <source>
        <dbReference type="WBParaSite" id="MBELARI_LOCUS5453.1"/>
    </source>
</evidence>
<evidence type="ECO:0000256" key="6">
    <source>
        <dbReference type="ARBA" id="ARBA00023180"/>
    </source>
</evidence>
<dbReference type="PANTHER" id="PTHR22762:SF94">
    <property type="entry name" value="P-TYPE DOMAIN-CONTAINING PROTEIN"/>
    <property type="match status" value="1"/>
</dbReference>
<evidence type="ECO:0000256" key="2">
    <source>
        <dbReference type="ARBA" id="ARBA00007806"/>
    </source>
</evidence>
<evidence type="ECO:0000256" key="1">
    <source>
        <dbReference type="ARBA" id="ARBA00004370"/>
    </source>
</evidence>
<dbReference type="Pfam" id="PF13802">
    <property type="entry name" value="Gal_mutarotas_2"/>
    <property type="match status" value="1"/>
</dbReference>
<proteinExistence type="inferred from homology"/>
<comment type="similarity">
    <text evidence="2 9">Belongs to the glycosyl hydrolase 31 family.</text>
</comment>
<dbReference type="Proteomes" id="UP000887575">
    <property type="component" value="Unassembled WGS sequence"/>
</dbReference>
<dbReference type="Pfam" id="PF21365">
    <property type="entry name" value="Glyco_hydro_31_3rd"/>
    <property type="match status" value="1"/>
</dbReference>
<protein>
    <recommendedName>
        <fullName evidence="11">P-type domain-containing protein</fullName>
    </recommendedName>
</protein>
<dbReference type="InterPro" id="IPR011013">
    <property type="entry name" value="Gal_mutarotase_sf_dom"/>
</dbReference>
<reference evidence="13" key="1">
    <citation type="submission" date="2024-02" db="UniProtKB">
        <authorList>
            <consortium name="WormBaseParasite"/>
        </authorList>
    </citation>
    <scope>IDENTIFICATION</scope>
</reference>
<sequence>MPLQPLTLITICCFSFAFSVDVRSRVDCSPDPHSLNEQKCKSRGCVWEFPQVDAPKETPPCYFPSTTGYVKTKDLGNGVLVLEKQNGPLNPFGADISPLKLKTHYIGSTFELSIGNDDRYIPPLNLPKEQPNDNSDPLDFQETSGTNGTFTFQMIRRSTGRIIWDTSIGGLLFADQYIQIATLLPSTNIFGFGEHVHKTLKHDMTRYTTWPMFATGFPPDSGSQLSTHPLYGVHPFYLCIEPDGKTHGVLLLNSNAQEVTLGPAPHLVYRTIGGQLDFVFFAGPTPEAAIQGYLSYIGKPFLPAYWALGYQLSRWGYQGVDEMKTVIRRNQAAGIPLDVAVADIDYMSTYEDFTEGEKWSTFPEYAQELHSQNVNLILIFDPAIEVDYDTFQRAINQNVSFVEWPRFDQVPTKIQDQYPLAKNTKMMLGNVWPERNVAFPDFLDPTNKTELWWIDEFRRFHDMLPYDGIWIDMNEPENFQTGTLKGNNSNGKTLQCIVDGIDGKFDNPPYETKAVYDGFDPFLASKTLCLNGLSIRGTNNLYNTKSLYGWSESRATAKAHQSAIKKRGAVISRSTFVSSGRYTGHWLGDNVARWEDLRTSVIGVIEFNFFGIPYVGSDICGFTGVTWEELCLRWHQMGAFHSFSRDHNMHYMPAQDPAVWPSVTKAAKIALTFRYRYLPYLYSLHYRASTIGSTVVRPLFFEFSSDSETFSIDRQFLWGKALMIAPALDPGIDSVHAYFPDDLWYSLQDETYGKIIPPGYNDVPAKNDTLTPVFARGGYILPRQTPSTTTKESRNNPFELLVTVGQNSISEGELYYDDGVTQFDSIDQNPHFSFNFTYSYSRTAASLNARWSTSISNYTLPTLDIIDIVGYDYTPDFNSFYLNGKRININIQTSSYSPFTRRLFISTKNLIDMNAESTTLAWSHKAV</sequence>
<dbReference type="GO" id="GO:0004558">
    <property type="term" value="F:alpha-1,4-glucosidase activity"/>
    <property type="evidence" value="ECO:0007669"/>
    <property type="project" value="TreeGrafter"/>
</dbReference>
<evidence type="ECO:0000256" key="9">
    <source>
        <dbReference type="RuleBase" id="RU361185"/>
    </source>
</evidence>
<evidence type="ECO:0000256" key="10">
    <source>
        <dbReference type="SAM" id="SignalP"/>
    </source>
</evidence>
<feature type="chain" id="PRO_5042036673" description="P-type domain-containing protein" evidence="10">
    <location>
        <begin position="20"/>
        <end position="927"/>
    </location>
</feature>
<dbReference type="FunFam" id="2.60.40.1180:FF:000023">
    <property type="entry name" value="neutral alpha-glucosidase AB isoform X2"/>
    <property type="match status" value="1"/>
</dbReference>
<dbReference type="CDD" id="cd00111">
    <property type="entry name" value="Trefoil"/>
    <property type="match status" value="1"/>
</dbReference>
<dbReference type="Pfam" id="PF00088">
    <property type="entry name" value="Trefoil"/>
    <property type="match status" value="1"/>
</dbReference>
<keyword evidence="6" id="KW-0325">Glycoprotein</keyword>
<dbReference type="WBParaSite" id="MBELARI_LOCUS5453.1">
    <property type="protein sequence ID" value="MBELARI_LOCUS5453.1"/>
    <property type="gene ID" value="MBELARI_LOCUS5453"/>
</dbReference>
<dbReference type="PROSITE" id="PS51448">
    <property type="entry name" value="P_TREFOIL_2"/>
    <property type="match status" value="1"/>
</dbReference>
<dbReference type="InterPro" id="IPR017853">
    <property type="entry name" value="GH"/>
</dbReference>
<comment type="subcellular location">
    <subcellularLocation>
        <location evidence="1">Membrane</location>
    </subcellularLocation>
</comment>
<evidence type="ECO:0000256" key="8">
    <source>
        <dbReference type="PROSITE-ProRule" id="PRU00779"/>
    </source>
</evidence>
<keyword evidence="5" id="KW-1015">Disulfide bond</keyword>
<dbReference type="Gene3D" id="4.10.110.10">
    <property type="entry name" value="Spasmolytic Protein, domain 1"/>
    <property type="match status" value="1"/>
</dbReference>
<dbReference type="InterPro" id="IPR013780">
    <property type="entry name" value="Glyco_hydro_b"/>
</dbReference>
<keyword evidence="3 9" id="KW-0378">Hydrolase</keyword>
<dbReference type="SMART" id="SM00018">
    <property type="entry name" value="PD"/>
    <property type="match status" value="1"/>
</dbReference>
<dbReference type="Pfam" id="PF01055">
    <property type="entry name" value="Glyco_hydro_31_2nd"/>
    <property type="match status" value="1"/>
</dbReference>
<dbReference type="PROSITE" id="PS00129">
    <property type="entry name" value="GLYCOSYL_HYDROL_F31_1"/>
    <property type="match status" value="1"/>
</dbReference>
<dbReference type="InterPro" id="IPR000519">
    <property type="entry name" value="P_trefoil_dom"/>
</dbReference>
<dbReference type="InterPro" id="IPR048395">
    <property type="entry name" value="Glyco_hydro_31_C"/>
</dbReference>
<dbReference type="SUPFAM" id="SSF51445">
    <property type="entry name" value="(Trans)glycosidases"/>
    <property type="match status" value="1"/>
</dbReference>
<comment type="caution">
    <text evidence="8">Lacks conserved residue(s) required for the propagation of feature annotation.</text>
</comment>
<feature type="domain" description="P-type" evidence="11">
    <location>
        <begin position="10"/>
        <end position="65"/>
    </location>
</feature>
<evidence type="ECO:0000313" key="12">
    <source>
        <dbReference type="Proteomes" id="UP000887575"/>
    </source>
</evidence>
<dbReference type="Gene3D" id="3.20.20.80">
    <property type="entry name" value="Glycosidases"/>
    <property type="match status" value="1"/>
</dbReference>
<dbReference type="InterPro" id="IPR030458">
    <property type="entry name" value="Glyco_hydro_31_AS"/>
</dbReference>
<dbReference type="SUPFAM" id="SSF57492">
    <property type="entry name" value="Trefoil"/>
    <property type="match status" value="1"/>
</dbReference>
<evidence type="ECO:0000256" key="7">
    <source>
        <dbReference type="ARBA" id="ARBA00023295"/>
    </source>
</evidence>
<dbReference type="InterPro" id="IPR000322">
    <property type="entry name" value="Glyco_hydro_31_TIM"/>
</dbReference>
<evidence type="ECO:0000256" key="3">
    <source>
        <dbReference type="ARBA" id="ARBA00022801"/>
    </source>
</evidence>
<keyword evidence="7 9" id="KW-0326">Glycosidase</keyword>
<dbReference type="GO" id="GO:0030246">
    <property type="term" value="F:carbohydrate binding"/>
    <property type="evidence" value="ECO:0007669"/>
    <property type="project" value="InterPro"/>
</dbReference>
<dbReference type="GO" id="GO:0016020">
    <property type="term" value="C:membrane"/>
    <property type="evidence" value="ECO:0007669"/>
    <property type="project" value="UniProtKB-SubCell"/>
</dbReference>
<dbReference type="InterPro" id="IPR025887">
    <property type="entry name" value="Glyco_hydro_31_N_dom"/>
</dbReference>
<dbReference type="InterPro" id="IPR044913">
    <property type="entry name" value="P_trefoil_dom_sf"/>
</dbReference>
<dbReference type="GO" id="GO:0005975">
    <property type="term" value="P:carbohydrate metabolic process"/>
    <property type="evidence" value="ECO:0007669"/>
    <property type="project" value="InterPro"/>
</dbReference>
<accession>A0AAF3FF06</accession>
<dbReference type="AlphaFoldDB" id="A0AAF3FF06"/>
<dbReference type="PANTHER" id="PTHR22762">
    <property type="entry name" value="ALPHA-GLUCOSIDASE"/>
    <property type="match status" value="1"/>
</dbReference>
<keyword evidence="12" id="KW-1185">Reference proteome</keyword>
<evidence type="ECO:0000256" key="4">
    <source>
        <dbReference type="ARBA" id="ARBA00023136"/>
    </source>
</evidence>
<dbReference type="Gene3D" id="2.60.40.1180">
    <property type="entry name" value="Golgi alpha-mannosidase II"/>
    <property type="match status" value="2"/>
</dbReference>
<dbReference type="Gene3D" id="2.60.40.1760">
    <property type="entry name" value="glycosyl hydrolase (family 31)"/>
    <property type="match status" value="1"/>
</dbReference>
<organism evidence="12 13">
    <name type="scientific">Mesorhabditis belari</name>
    <dbReference type="NCBI Taxonomy" id="2138241"/>
    <lineage>
        <taxon>Eukaryota</taxon>
        <taxon>Metazoa</taxon>
        <taxon>Ecdysozoa</taxon>
        <taxon>Nematoda</taxon>
        <taxon>Chromadorea</taxon>
        <taxon>Rhabditida</taxon>
        <taxon>Rhabditina</taxon>
        <taxon>Rhabditomorpha</taxon>
        <taxon>Rhabditoidea</taxon>
        <taxon>Rhabditidae</taxon>
        <taxon>Mesorhabditinae</taxon>
        <taxon>Mesorhabditis</taxon>
    </lineage>
</organism>
<dbReference type="CDD" id="cd14752">
    <property type="entry name" value="GH31_N"/>
    <property type="match status" value="1"/>
</dbReference>
<keyword evidence="10" id="KW-0732">Signal</keyword>
<dbReference type="CDD" id="cd06602">
    <property type="entry name" value="GH31_MGAM_SI_GAA"/>
    <property type="match status" value="1"/>
</dbReference>
<dbReference type="SUPFAM" id="SSF74650">
    <property type="entry name" value="Galactose mutarotase-like"/>
    <property type="match status" value="1"/>
</dbReference>
<evidence type="ECO:0000259" key="11">
    <source>
        <dbReference type="PROSITE" id="PS51448"/>
    </source>
</evidence>
<feature type="signal peptide" evidence="10">
    <location>
        <begin position="1"/>
        <end position="19"/>
    </location>
</feature>